<name>A0A9P4NUC8_9PEZI</name>
<feature type="domain" description="Transcription initiation factor TFIID component TAF4 C-terminal" evidence="10">
    <location>
        <begin position="22"/>
        <end position="141"/>
    </location>
</feature>
<comment type="similarity">
    <text evidence="2">Belongs to the TAF4 family.</text>
</comment>
<evidence type="ECO:0000313" key="11">
    <source>
        <dbReference type="EMBL" id="KAF2431444.1"/>
    </source>
</evidence>
<dbReference type="OrthoDB" id="21060at2759"/>
<keyword evidence="5" id="KW-0804">Transcription</keyword>
<dbReference type="GO" id="GO:0006352">
    <property type="term" value="P:DNA-templated transcription initiation"/>
    <property type="evidence" value="ECO:0007669"/>
    <property type="project" value="InterPro"/>
</dbReference>
<dbReference type="GO" id="GO:0005669">
    <property type="term" value="C:transcription factor TFIID complex"/>
    <property type="evidence" value="ECO:0007669"/>
    <property type="project" value="InterPro"/>
</dbReference>
<sequence>MDTPDGTNTPSTPLPEIPRISKKEALKQSKANLSEDYMARQANQAANMALGGGKSKYAWMNAAPAAAPAALGAGVGLGRGVGNVNAASRAGSANIVPQVPQVDVGMRSKDTWKRLGEYKEGGGVQIRDFVAVLEREGHEKRTLQKCLARMSSKDDVK</sequence>
<evidence type="ECO:0000256" key="4">
    <source>
        <dbReference type="ARBA" id="ARBA00023015"/>
    </source>
</evidence>
<dbReference type="Pfam" id="PF05236">
    <property type="entry name" value="TAF4"/>
    <property type="match status" value="1"/>
</dbReference>
<evidence type="ECO:0000256" key="3">
    <source>
        <dbReference type="ARBA" id="ARBA00017306"/>
    </source>
</evidence>
<dbReference type="AlphaFoldDB" id="A0A9P4NUC8"/>
<comment type="function">
    <text evidence="7">Functions as a component of the DNA-binding general transcription factor complex TFIID. Binding of TFIID to a promoter (with or without TATA element) is the initial step in pre-initiation complex (PIC) formation. TFIID plays a key role in the regulation of gene expression by RNA polymerase II through different activities such as transcription activator interaction, core promoter recognition and selectivity, TFIIA and TFIIB interaction, chromatin modification (histone acetylation by TAF1), facilitation of DNA opening and initiation of transcription.</text>
</comment>
<gene>
    <name evidence="11" type="ORF">EJ08DRAFT_648961</name>
</gene>
<proteinExistence type="inferred from homology"/>
<evidence type="ECO:0000256" key="7">
    <source>
        <dbReference type="ARBA" id="ARBA00025346"/>
    </source>
</evidence>
<dbReference type="Proteomes" id="UP000800235">
    <property type="component" value="Unassembled WGS sequence"/>
</dbReference>
<evidence type="ECO:0000259" key="10">
    <source>
        <dbReference type="Pfam" id="PF05236"/>
    </source>
</evidence>
<dbReference type="InterPro" id="IPR007900">
    <property type="entry name" value="TAF4_C"/>
</dbReference>
<evidence type="ECO:0000256" key="5">
    <source>
        <dbReference type="ARBA" id="ARBA00023163"/>
    </source>
</evidence>
<comment type="subcellular location">
    <subcellularLocation>
        <location evidence="1">Nucleus</location>
    </subcellularLocation>
</comment>
<evidence type="ECO:0000256" key="9">
    <source>
        <dbReference type="SAM" id="MobiDB-lite"/>
    </source>
</evidence>
<evidence type="ECO:0000256" key="6">
    <source>
        <dbReference type="ARBA" id="ARBA00023242"/>
    </source>
</evidence>
<reference evidence="11" key="1">
    <citation type="journal article" date="2020" name="Stud. Mycol.">
        <title>101 Dothideomycetes genomes: a test case for predicting lifestyles and emergence of pathogens.</title>
        <authorList>
            <person name="Haridas S."/>
            <person name="Albert R."/>
            <person name="Binder M."/>
            <person name="Bloem J."/>
            <person name="Labutti K."/>
            <person name="Salamov A."/>
            <person name="Andreopoulos B."/>
            <person name="Baker S."/>
            <person name="Barry K."/>
            <person name="Bills G."/>
            <person name="Bluhm B."/>
            <person name="Cannon C."/>
            <person name="Castanera R."/>
            <person name="Culley D."/>
            <person name="Daum C."/>
            <person name="Ezra D."/>
            <person name="Gonzalez J."/>
            <person name="Henrissat B."/>
            <person name="Kuo A."/>
            <person name="Liang C."/>
            <person name="Lipzen A."/>
            <person name="Lutzoni F."/>
            <person name="Magnuson J."/>
            <person name="Mondo S."/>
            <person name="Nolan M."/>
            <person name="Ohm R."/>
            <person name="Pangilinan J."/>
            <person name="Park H.-J."/>
            <person name="Ramirez L."/>
            <person name="Alfaro M."/>
            <person name="Sun H."/>
            <person name="Tritt A."/>
            <person name="Yoshinaga Y."/>
            <person name="Zwiers L.-H."/>
            <person name="Turgeon B."/>
            <person name="Goodwin S."/>
            <person name="Spatafora J."/>
            <person name="Crous P."/>
            <person name="Grigoriev I."/>
        </authorList>
    </citation>
    <scope>NUCLEOTIDE SEQUENCE</scope>
    <source>
        <strain evidence="11">CBS 130266</strain>
    </source>
</reference>
<evidence type="ECO:0000256" key="8">
    <source>
        <dbReference type="ARBA" id="ARBA00031747"/>
    </source>
</evidence>
<protein>
    <recommendedName>
        <fullName evidence="3">Transcription initiation factor TFIID subunit 4</fullName>
    </recommendedName>
    <alternativeName>
        <fullName evidence="8">TBP-associated factor 4</fullName>
    </alternativeName>
</protein>
<dbReference type="EMBL" id="MU007032">
    <property type="protein sequence ID" value="KAF2431444.1"/>
    <property type="molecule type" value="Genomic_DNA"/>
</dbReference>
<keyword evidence="4" id="KW-0805">Transcription regulation</keyword>
<accession>A0A9P4NUC8</accession>
<feature type="compositionally biased region" description="Polar residues" evidence="9">
    <location>
        <begin position="1"/>
        <end position="11"/>
    </location>
</feature>
<evidence type="ECO:0000256" key="2">
    <source>
        <dbReference type="ARBA" id="ARBA00006178"/>
    </source>
</evidence>
<keyword evidence="6" id="KW-0539">Nucleus</keyword>
<evidence type="ECO:0000256" key="1">
    <source>
        <dbReference type="ARBA" id="ARBA00004123"/>
    </source>
</evidence>
<evidence type="ECO:0000313" key="12">
    <source>
        <dbReference type="Proteomes" id="UP000800235"/>
    </source>
</evidence>
<feature type="region of interest" description="Disordered" evidence="9">
    <location>
        <begin position="1"/>
        <end position="22"/>
    </location>
</feature>
<keyword evidence="12" id="KW-1185">Reference proteome</keyword>
<organism evidence="11 12">
    <name type="scientific">Tothia fuscella</name>
    <dbReference type="NCBI Taxonomy" id="1048955"/>
    <lineage>
        <taxon>Eukaryota</taxon>
        <taxon>Fungi</taxon>
        <taxon>Dikarya</taxon>
        <taxon>Ascomycota</taxon>
        <taxon>Pezizomycotina</taxon>
        <taxon>Dothideomycetes</taxon>
        <taxon>Pleosporomycetidae</taxon>
        <taxon>Venturiales</taxon>
        <taxon>Cylindrosympodiaceae</taxon>
        <taxon>Tothia</taxon>
    </lineage>
</organism>
<comment type="caution">
    <text evidence="11">The sequence shown here is derived from an EMBL/GenBank/DDBJ whole genome shotgun (WGS) entry which is preliminary data.</text>
</comment>